<dbReference type="InterPro" id="IPR010770">
    <property type="entry name" value="Ecd"/>
</dbReference>
<dbReference type="PANTHER" id="PTHR13060">
    <property type="entry name" value="SGT1 PROTEIN HSGT1 SUPPRESSOR OF GCR2"/>
    <property type="match status" value="1"/>
</dbReference>
<name>A0A3P8CEA9_9BILA</name>
<feature type="compositionally biased region" description="Acidic residues" evidence="1">
    <location>
        <begin position="16"/>
        <end position="32"/>
    </location>
</feature>
<dbReference type="PANTHER" id="PTHR13060:SF0">
    <property type="entry name" value="PROTEIN ECDYSONELESS HOMOLOG"/>
    <property type="match status" value="1"/>
</dbReference>
<dbReference type="EMBL" id="UZAM01000731">
    <property type="protein sequence ID" value="VDO82512.1"/>
    <property type="molecule type" value="Genomic_DNA"/>
</dbReference>
<dbReference type="Proteomes" id="UP000270296">
    <property type="component" value="Unassembled WGS sequence"/>
</dbReference>
<keyword evidence="3" id="KW-1185">Reference proteome</keyword>
<evidence type="ECO:0000313" key="2">
    <source>
        <dbReference type="EMBL" id="VDO82512.1"/>
    </source>
</evidence>
<dbReference type="Pfam" id="PF07093">
    <property type="entry name" value="SGT1"/>
    <property type="match status" value="1"/>
</dbReference>
<evidence type="ECO:0000313" key="3">
    <source>
        <dbReference type="Proteomes" id="UP000270296"/>
    </source>
</evidence>
<feature type="compositionally biased region" description="Basic and acidic residues" evidence="1">
    <location>
        <begin position="1"/>
        <end position="11"/>
    </location>
</feature>
<dbReference type="AlphaFoldDB" id="A0A3P8CEA9"/>
<protein>
    <submittedName>
        <fullName evidence="2">Uncharacterized protein</fullName>
    </submittedName>
</protein>
<proteinExistence type="predicted"/>
<organism evidence="2 3">
    <name type="scientific">Soboliphyme baturini</name>
    <dbReference type="NCBI Taxonomy" id="241478"/>
    <lineage>
        <taxon>Eukaryota</taxon>
        <taxon>Metazoa</taxon>
        <taxon>Ecdysozoa</taxon>
        <taxon>Nematoda</taxon>
        <taxon>Enoplea</taxon>
        <taxon>Dorylaimia</taxon>
        <taxon>Dioctophymatida</taxon>
        <taxon>Dioctophymatoidea</taxon>
        <taxon>Soboliphymatidae</taxon>
        <taxon>Soboliphyme</taxon>
    </lineage>
</organism>
<sequence>MDIPASDKESESSDFGNDDDDYSTDLSEDELQEMEHIDQKMKEYMKIMDSELNMTDVGRSFARKKNDGSPSKNSIDQEDDDFKPVDIDRNLVSNMLQSYWSEKGMGGPASSLLRSLNVNPPMIPEELDSDDEEDINE</sequence>
<gene>
    <name evidence="2" type="ORF">SBAD_LOCUS337</name>
</gene>
<feature type="region of interest" description="Disordered" evidence="1">
    <location>
        <begin position="58"/>
        <end position="84"/>
    </location>
</feature>
<accession>A0A3P8CEA9</accession>
<reference evidence="2 3" key="1">
    <citation type="submission" date="2018-11" db="EMBL/GenBank/DDBJ databases">
        <authorList>
            <consortium name="Pathogen Informatics"/>
        </authorList>
    </citation>
    <scope>NUCLEOTIDE SEQUENCE [LARGE SCALE GENOMIC DNA]</scope>
</reference>
<evidence type="ECO:0000256" key="1">
    <source>
        <dbReference type="SAM" id="MobiDB-lite"/>
    </source>
</evidence>
<dbReference type="GO" id="GO:0005634">
    <property type="term" value="C:nucleus"/>
    <property type="evidence" value="ECO:0007669"/>
    <property type="project" value="TreeGrafter"/>
</dbReference>
<feature type="region of interest" description="Disordered" evidence="1">
    <location>
        <begin position="1"/>
        <end position="36"/>
    </location>
</feature>
<dbReference type="OrthoDB" id="27237at2759"/>